<gene>
    <name evidence="1" type="ORF">PNOK_0957400</name>
</gene>
<dbReference type="InParanoid" id="A0A286U5Z8"/>
<dbReference type="AlphaFoldDB" id="A0A286U5Z8"/>
<organism evidence="1 2">
    <name type="scientific">Pyrrhoderma noxium</name>
    <dbReference type="NCBI Taxonomy" id="2282107"/>
    <lineage>
        <taxon>Eukaryota</taxon>
        <taxon>Fungi</taxon>
        <taxon>Dikarya</taxon>
        <taxon>Basidiomycota</taxon>
        <taxon>Agaricomycotina</taxon>
        <taxon>Agaricomycetes</taxon>
        <taxon>Hymenochaetales</taxon>
        <taxon>Hymenochaetaceae</taxon>
        <taxon>Pyrrhoderma</taxon>
    </lineage>
</organism>
<protein>
    <submittedName>
        <fullName evidence="1">Uncharacterized protein</fullName>
    </submittedName>
</protein>
<name>A0A286U5Z8_9AGAM</name>
<evidence type="ECO:0000313" key="2">
    <source>
        <dbReference type="Proteomes" id="UP000217199"/>
    </source>
</evidence>
<keyword evidence="2" id="KW-1185">Reference proteome</keyword>
<sequence>MSSVCVEFTNPGSELIVIFYNKSRTTHGLSFSVRPDQVHPHNFDANTTYDFKFLRGRTRAAHILFQYDDRLS</sequence>
<comment type="caution">
    <text evidence="1">The sequence shown here is derived from an EMBL/GenBank/DDBJ whole genome shotgun (WGS) entry which is preliminary data.</text>
</comment>
<evidence type="ECO:0000313" key="1">
    <source>
        <dbReference type="EMBL" id="PAV15021.1"/>
    </source>
</evidence>
<proteinExistence type="predicted"/>
<dbReference type="EMBL" id="NBII01000011">
    <property type="protein sequence ID" value="PAV15021.1"/>
    <property type="molecule type" value="Genomic_DNA"/>
</dbReference>
<accession>A0A286U5Z8</accession>
<dbReference type="Proteomes" id="UP000217199">
    <property type="component" value="Unassembled WGS sequence"/>
</dbReference>
<reference evidence="1 2" key="1">
    <citation type="journal article" date="2017" name="Mol. Ecol.">
        <title>Comparative and population genomic landscape of Phellinus noxius: A hypervariable fungus causing root rot in trees.</title>
        <authorList>
            <person name="Chung C.L."/>
            <person name="Lee T.J."/>
            <person name="Akiba M."/>
            <person name="Lee H.H."/>
            <person name="Kuo T.H."/>
            <person name="Liu D."/>
            <person name="Ke H.M."/>
            <person name="Yokoi T."/>
            <person name="Roa M.B."/>
            <person name="Lu M.J."/>
            <person name="Chang Y.Y."/>
            <person name="Ann P.J."/>
            <person name="Tsai J.N."/>
            <person name="Chen C.Y."/>
            <person name="Tzean S.S."/>
            <person name="Ota Y."/>
            <person name="Hattori T."/>
            <person name="Sahashi N."/>
            <person name="Liou R.F."/>
            <person name="Kikuchi T."/>
            <person name="Tsai I.J."/>
        </authorList>
    </citation>
    <scope>NUCLEOTIDE SEQUENCE [LARGE SCALE GENOMIC DNA]</scope>
    <source>
        <strain evidence="1 2">FFPRI411160</strain>
    </source>
</reference>